<proteinExistence type="inferred from homology"/>
<reference evidence="14 15" key="1">
    <citation type="submission" date="2019-03" db="EMBL/GenBank/DDBJ databases">
        <title>Lake Tanganyika Metagenome-Assembled Genomes (MAGs).</title>
        <authorList>
            <person name="Tran P."/>
        </authorList>
    </citation>
    <scope>NUCLEOTIDE SEQUENCE [LARGE SCALE GENOMIC DNA]</scope>
    <source>
        <strain evidence="14">K_DeepCast_65m_m2_236</strain>
    </source>
</reference>
<dbReference type="Gene3D" id="3.90.79.10">
    <property type="entry name" value="Nucleoside Triphosphate Pyrophosphohydrolase"/>
    <property type="match status" value="1"/>
</dbReference>
<sequence>MSQAEPISVVGAVIRRGDAVLLTQRKPAQDEPLKWEFPGGKLQPGEEPQAALVRELQEELGIQTDVGPLFQVVLHD</sequence>
<name>A0A937X3I2_9BACT</name>
<dbReference type="GO" id="GO:0008413">
    <property type="term" value="F:8-oxo-7,8-dihydroguanosine triphosphate pyrophosphatase activity"/>
    <property type="evidence" value="ECO:0007669"/>
    <property type="project" value="TreeGrafter"/>
</dbReference>
<dbReference type="Proteomes" id="UP000703893">
    <property type="component" value="Unassembled WGS sequence"/>
</dbReference>
<evidence type="ECO:0000313" key="15">
    <source>
        <dbReference type="Proteomes" id="UP000703893"/>
    </source>
</evidence>
<evidence type="ECO:0000256" key="2">
    <source>
        <dbReference type="ARBA" id="ARBA00005582"/>
    </source>
</evidence>
<dbReference type="PROSITE" id="PS00893">
    <property type="entry name" value="NUDIX_BOX"/>
    <property type="match status" value="1"/>
</dbReference>
<dbReference type="PANTHER" id="PTHR47707:SF1">
    <property type="entry name" value="NUDIX HYDROLASE FAMILY PROTEIN"/>
    <property type="match status" value="1"/>
</dbReference>
<dbReference type="Pfam" id="PF00293">
    <property type="entry name" value="NUDIX"/>
    <property type="match status" value="1"/>
</dbReference>
<evidence type="ECO:0000256" key="5">
    <source>
        <dbReference type="ARBA" id="ARBA00022723"/>
    </source>
</evidence>
<dbReference type="PROSITE" id="PS51462">
    <property type="entry name" value="NUDIX"/>
    <property type="match status" value="1"/>
</dbReference>
<keyword evidence="6" id="KW-0227">DNA damage</keyword>
<dbReference type="InterPro" id="IPR000086">
    <property type="entry name" value="NUDIX_hydrolase_dom"/>
</dbReference>
<evidence type="ECO:0000256" key="3">
    <source>
        <dbReference type="ARBA" id="ARBA00022457"/>
    </source>
</evidence>
<evidence type="ECO:0000256" key="7">
    <source>
        <dbReference type="ARBA" id="ARBA00022801"/>
    </source>
</evidence>
<comment type="cofactor">
    <cofactor evidence="1">
        <name>Mg(2+)</name>
        <dbReference type="ChEBI" id="CHEBI:18420"/>
    </cofactor>
</comment>
<keyword evidence="7 12" id="KW-0378">Hydrolase</keyword>
<dbReference type="SUPFAM" id="SSF55811">
    <property type="entry name" value="Nudix"/>
    <property type="match status" value="1"/>
</dbReference>
<keyword evidence="8" id="KW-0460">Magnesium</keyword>
<dbReference type="GO" id="GO:0046872">
    <property type="term" value="F:metal ion binding"/>
    <property type="evidence" value="ECO:0007669"/>
    <property type="project" value="UniProtKB-KW"/>
</dbReference>
<evidence type="ECO:0000256" key="8">
    <source>
        <dbReference type="ARBA" id="ARBA00022842"/>
    </source>
</evidence>
<feature type="domain" description="Nudix hydrolase" evidence="13">
    <location>
        <begin position="5"/>
        <end position="76"/>
    </location>
</feature>
<dbReference type="GO" id="GO:0035539">
    <property type="term" value="F:8-oxo-7,8-dihydrodeoxyguanosine triphosphate pyrophosphatase activity"/>
    <property type="evidence" value="ECO:0007669"/>
    <property type="project" value="UniProtKB-EC"/>
</dbReference>
<dbReference type="AlphaFoldDB" id="A0A937X3I2"/>
<dbReference type="EMBL" id="VGJX01000007">
    <property type="protein sequence ID" value="MBM3273567.1"/>
    <property type="molecule type" value="Genomic_DNA"/>
</dbReference>
<evidence type="ECO:0000256" key="6">
    <source>
        <dbReference type="ARBA" id="ARBA00022763"/>
    </source>
</evidence>
<comment type="caution">
    <text evidence="14">The sequence shown here is derived from an EMBL/GenBank/DDBJ whole genome shotgun (WGS) entry which is preliminary data.</text>
</comment>
<keyword evidence="9" id="KW-0234">DNA repair</keyword>
<gene>
    <name evidence="14" type="ORF">FJZ00_00335</name>
</gene>
<dbReference type="PANTHER" id="PTHR47707">
    <property type="entry name" value="8-OXO-DGTP DIPHOSPHATASE"/>
    <property type="match status" value="1"/>
</dbReference>
<comment type="catalytic activity">
    <reaction evidence="10">
        <text>8-oxo-dGTP + H2O = 8-oxo-dGMP + diphosphate + H(+)</text>
        <dbReference type="Rhea" id="RHEA:31575"/>
        <dbReference type="ChEBI" id="CHEBI:15377"/>
        <dbReference type="ChEBI" id="CHEBI:15378"/>
        <dbReference type="ChEBI" id="CHEBI:33019"/>
        <dbReference type="ChEBI" id="CHEBI:63224"/>
        <dbReference type="ChEBI" id="CHEBI:77896"/>
        <dbReference type="EC" id="3.6.1.55"/>
    </reaction>
</comment>
<evidence type="ECO:0000256" key="11">
    <source>
        <dbReference type="ARBA" id="ARBA00038905"/>
    </source>
</evidence>
<keyword evidence="4" id="KW-0235">DNA replication</keyword>
<dbReference type="InterPro" id="IPR015797">
    <property type="entry name" value="NUDIX_hydrolase-like_dom_sf"/>
</dbReference>
<keyword evidence="5" id="KW-0479">Metal-binding</keyword>
<dbReference type="GO" id="GO:0044716">
    <property type="term" value="F:8-oxo-GDP phosphatase activity"/>
    <property type="evidence" value="ECO:0007669"/>
    <property type="project" value="TreeGrafter"/>
</dbReference>
<accession>A0A937X3I2</accession>
<dbReference type="InterPro" id="IPR047127">
    <property type="entry name" value="MutT-like"/>
</dbReference>
<feature type="non-terminal residue" evidence="14">
    <location>
        <position position="76"/>
    </location>
</feature>
<keyword evidence="3" id="KW-0515">Mutator protein</keyword>
<dbReference type="EC" id="3.6.1.55" evidence="11"/>
<evidence type="ECO:0000256" key="10">
    <source>
        <dbReference type="ARBA" id="ARBA00035861"/>
    </source>
</evidence>
<dbReference type="PRINTS" id="PR00502">
    <property type="entry name" value="NUDIXFAMILY"/>
</dbReference>
<evidence type="ECO:0000256" key="1">
    <source>
        <dbReference type="ARBA" id="ARBA00001946"/>
    </source>
</evidence>
<dbReference type="InterPro" id="IPR020476">
    <property type="entry name" value="Nudix_hydrolase"/>
</dbReference>
<evidence type="ECO:0000259" key="13">
    <source>
        <dbReference type="PROSITE" id="PS51462"/>
    </source>
</evidence>
<dbReference type="GO" id="GO:0044715">
    <property type="term" value="F:8-oxo-dGDP phosphatase activity"/>
    <property type="evidence" value="ECO:0007669"/>
    <property type="project" value="TreeGrafter"/>
</dbReference>
<organism evidence="14 15">
    <name type="scientific">Candidatus Tanganyikabacteria bacterium</name>
    <dbReference type="NCBI Taxonomy" id="2961651"/>
    <lineage>
        <taxon>Bacteria</taxon>
        <taxon>Bacillati</taxon>
        <taxon>Candidatus Sericytochromatia</taxon>
        <taxon>Candidatus Tanganyikabacteria</taxon>
    </lineage>
</organism>
<protein>
    <recommendedName>
        <fullName evidence="11">8-oxo-dGTP diphosphatase</fullName>
        <ecNumber evidence="11">3.6.1.55</ecNumber>
    </recommendedName>
</protein>
<dbReference type="InterPro" id="IPR020084">
    <property type="entry name" value="NUDIX_hydrolase_CS"/>
</dbReference>
<evidence type="ECO:0000256" key="12">
    <source>
        <dbReference type="RuleBase" id="RU003476"/>
    </source>
</evidence>
<evidence type="ECO:0000256" key="4">
    <source>
        <dbReference type="ARBA" id="ARBA00022705"/>
    </source>
</evidence>
<dbReference type="GO" id="GO:0006260">
    <property type="term" value="P:DNA replication"/>
    <property type="evidence" value="ECO:0007669"/>
    <property type="project" value="UniProtKB-KW"/>
</dbReference>
<evidence type="ECO:0000313" key="14">
    <source>
        <dbReference type="EMBL" id="MBM3273567.1"/>
    </source>
</evidence>
<comment type="similarity">
    <text evidence="2 12">Belongs to the Nudix hydrolase family.</text>
</comment>
<dbReference type="GO" id="GO:0006281">
    <property type="term" value="P:DNA repair"/>
    <property type="evidence" value="ECO:0007669"/>
    <property type="project" value="UniProtKB-KW"/>
</dbReference>
<evidence type="ECO:0000256" key="9">
    <source>
        <dbReference type="ARBA" id="ARBA00023204"/>
    </source>
</evidence>